<dbReference type="InterPro" id="IPR036249">
    <property type="entry name" value="Thioredoxin-like_sf"/>
</dbReference>
<dbReference type="Proteomes" id="UP000594688">
    <property type="component" value="Chromosome"/>
</dbReference>
<dbReference type="AlphaFoldDB" id="A0A7T0BZN5"/>
<evidence type="ECO:0000256" key="4">
    <source>
        <dbReference type="ARBA" id="ARBA00023284"/>
    </source>
</evidence>
<keyword evidence="2" id="KW-0201">Cytochrome c-type biogenesis</keyword>
<dbReference type="PANTHER" id="PTHR42852">
    <property type="entry name" value="THIOL:DISULFIDE INTERCHANGE PROTEIN DSBE"/>
    <property type="match status" value="1"/>
</dbReference>
<accession>A0A7T0BZN5</accession>
<dbReference type="InterPro" id="IPR050553">
    <property type="entry name" value="Thioredoxin_ResA/DsbE_sf"/>
</dbReference>
<protein>
    <submittedName>
        <fullName evidence="6">TlpA family protein disulfide reductase</fullName>
    </submittedName>
</protein>
<dbReference type="PANTHER" id="PTHR42852:SF6">
    <property type="entry name" value="THIOL:DISULFIDE INTERCHANGE PROTEIN DSBE"/>
    <property type="match status" value="1"/>
</dbReference>
<dbReference type="Gene3D" id="3.40.30.10">
    <property type="entry name" value="Glutaredoxin"/>
    <property type="match status" value="1"/>
</dbReference>
<dbReference type="InterPro" id="IPR013766">
    <property type="entry name" value="Thioredoxin_domain"/>
</dbReference>
<dbReference type="GO" id="GO:0016209">
    <property type="term" value="F:antioxidant activity"/>
    <property type="evidence" value="ECO:0007669"/>
    <property type="project" value="InterPro"/>
</dbReference>
<dbReference type="Pfam" id="PF00578">
    <property type="entry name" value="AhpC-TSA"/>
    <property type="match status" value="1"/>
</dbReference>
<sequence length="182" mass="20647">MVLSLTLGFAVAPLLNGNALAHKEAYSQLGAVYPQRIKVAPEFSLKDLTGKTVDLKDLRGKPVLLNFWATWCQACKEELPSMQRLHETMKNEGVQVIAISIDRADPEEVQKYVDQYKLTFPVLLDPNQETRRRYFIMGLPTSYLIDANGKLRGFISGSREWDSETSKRVMRILLNKEFNAGL</sequence>
<dbReference type="EMBL" id="CP048685">
    <property type="protein sequence ID" value="QPJ63867.1"/>
    <property type="molecule type" value="Genomic_DNA"/>
</dbReference>
<comment type="subcellular location">
    <subcellularLocation>
        <location evidence="1">Cell envelope</location>
    </subcellularLocation>
</comment>
<dbReference type="PROSITE" id="PS51352">
    <property type="entry name" value="THIOREDOXIN_2"/>
    <property type="match status" value="1"/>
</dbReference>
<evidence type="ECO:0000313" key="6">
    <source>
        <dbReference type="EMBL" id="QPJ63867.1"/>
    </source>
</evidence>
<evidence type="ECO:0000259" key="5">
    <source>
        <dbReference type="PROSITE" id="PS51352"/>
    </source>
</evidence>
<evidence type="ECO:0000256" key="3">
    <source>
        <dbReference type="ARBA" id="ARBA00023157"/>
    </source>
</evidence>
<gene>
    <name evidence="6" type="ORF">G3M70_17825</name>
</gene>
<keyword evidence="4" id="KW-0676">Redox-active center</keyword>
<evidence type="ECO:0000313" key="7">
    <source>
        <dbReference type="Proteomes" id="UP000594688"/>
    </source>
</evidence>
<dbReference type="GO" id="GO:0030313">
    <property type="term" value="C:cell envelope"/>
    <property type="evidence" value="ECO:0007669"/>
    <property type="project" value="UniProtKB-SubCell"/>
</dbReference>
<name>A0A7T0BZN5_9BACT</name>
<dbReference type="KEGG" id="nli:G3M70_17825"/>
<organism evidence="6 7">
    <name type="scientific">Candidatus Nitronauta litoralis</name>
    <dbReference type="NCBI Taxonomy" id="2705533"/>
    <lineage>
        <taxon>Bacteria</taxon>
        <taxon>Pseudomonadati</taxon>
        <taxon>Nitrospinota/Tectimicrobiota group</taxon>
        <taxon>Nitrospinota</taxon>
        <taxon>Nitrospinia</taxon>
        <taxon>Nitrospinales</taxon>
        <taxon>Nitrospinaceae</taxon>
        <taxon>Candidatus Nitronauta</taxon>
    </lineage>
</organism>
<evidence type="ECO:0000256" key="1">
    <source>
        <dbReference type="ARBA" id="ARBA00004196"/>
    </source>
</evidence>
<keyword evidence="3" id="KW-1015">Disulfide bond</keyword>
<dbReference type="SUPFAM" id="SSF52833">
    <property type="entry name" value="Thioredoxin-like"/>
    <property type="match status" value="1"/>
</dbReference>
<evidence type="ECO:0000256" key="2">
    <source>
        <dbReference type="ARBA" id="ARBA00022748"/>
    </source>
</evidence>
<dbReference type="CDD" id="cd02966">
    <property type="entry name" value="TlpA_like_family"/>
    <property type="match status" value="1"/>
</dbReference>
<dbReference type="GO" id="GO:0016491">
    <property type="term" value="F:oxidoreductase activity"/>
    <property type="evidence" value="ECO:0007669"/>
    <property type="project" value="InterPro"/>
</dbReference>
<dbReference type="InterPro" id="IPR000866">
    <property type="entry name" value="AhpC/TSA"/>
</dbReference>
<dbReference type="GO" id="GO:0017004">
    <property type="term" value="P:cytochrome complex assembly"/>
    <property type="evidence" value="ECO:0007669"/>
    <property type="project" value="UniProtKB-KW"/>
</dbReference>
<proteinExistence type="predicted"/>
<reference evidence="6 7" key="1">
    <citation type="submission" date="2020-02" db="EMBL/GenBank/DDBJ databases">
        <title>Genomic and physiological characterization of two novel Nitrospinaceae genera.</title>
        <authorList>
            <person name="Mueller A.J."/>
            <person name="Jung M.-Y."/>
            <person name="Strachan C.R."/>
            <person name="Herbold C.W."/>
            <person name="Kirkegaard R.H."/>
            <person name="Daims H."/>
        </authorList>
    </citation>
    <scope>NUCLEOTIDE SEQUENCE [LARGE SCALE GENOMIC DNA]</scope>
    <source>
        <strain evidence="6">EB</strain>
    </source>
</reference>
<feature type="domain" description="Thioredoxin" evidence="5">
    <location>
        <begin position="34"/>
        <end position="175"/>
    </location>
</feature>